<dbReference type="Gene3D" id="3.30.200.120">
    <property type="match status" value="1"/>
</dbReference>
<dbReference type="Proteomes" id="UP000265643">
    <property type="component" value="Unassembled WGS sequence"/>
</dbReference>
<dbReference type="GO" id="GO:0016301">
    <property type="term" value="F:kinase activity"/>
    <property type="evidence" value="ECO:0007669"/>
    <property type="project" value="UniProtKB-KW"/>
</dbReference>
<name>A0A391PL07_9FIRM</name>
<evidence type="ECO:0000259" key="3">
    <source>
        <dbReference type="Pfam" id="PF07804"/>
    </source>
</evidence>
<dbReference type="RefSeq" id="WP_119298199.1">
    <property type="nucleotide sequence ID" value="NZ_BHGK01000001.1"/>
</dbReference>
<dbReference type="Gene3D" id="1.10.1070.20">
    <property type="match status" value="1"/>
</dbReference>
<proteinExistence type="predicted"/>
<feature type="domain" description="HipA-like C-terminal" evidence="3">
    <location>
        <begin position="15"/>
        <end position="194"/>
    </location>
</feature>
<comment type="caution">
    <text evidence="4">The sequence shown here is derived from an EMBL/GenBank/DDBJ whole genome shotgun (WGS) entry which is preliminary data.</text>
</comment>
<keyword evidence="2" id="KW-0418">Kinase</keyword>
<keyword evidence="1" id="KW-0808">Transferase</keyword>
<dbReference type="EMBL" id="BHGK01000001">
    <property type="protein sequence ID" value="GCA67592.1"/>
    <property type="molecule type" value="Genomic_DNA"/>
</dbReference>
<evidence type="ECO:0000313" key="5">
    <source>
        <dbReference type="Proteomes" id="UP000265643"/>
    </source>
</evidence>
<gene>
    <name evidence="4" type="ORF">KGMB01110_20280</name>
</gene>
<dbReference type="InterPro" id="IPR012893">
    <property type="entry name" value="HipA-like_C"/>
</dbReference>
<dbReference type="AlphaFoldDB" id="A0A391PL07"/>
<accession>A0A391PL07</accession>
<evidence type="ECO:0000256" key="2">
    <source>
        <dbReference type="ARBA" id="ARBA00022777"/>
    </source>
</evidence>
<organism evidence="4 5">
    <name type="scientific">Mediterraneibacter butyricigenes</name>
    <dbReference type="NCBI Taxonomy" id="2316025"/>
    <lineage>
        <taxon>Bacteria</taxon>
        <taxon>Bacillati</taxon>
        <taxon>Bacillota</taxon>
        <taxon>Clostridia</taxon>
        <taxon>Lachnospirales</taxon>
        <taxon>Lachnospiraceae</taxon>
        <taxon>Mediterraneibacter</taxon>
    </lineage>
</organism>
<dbReference type="CDD" id="cd17792">
    <property type="entry name" value="CtkA"/>
    <property type="match status" value="1"/>
</dbReference>
<protein>
    <recommendedName>
        <fullName evidence="3">HipA-like C-terminal domain-containing protein</fullName>
    </recommendedName>
</protein>
<evidence type="ECO:0000256" key="1">
    <source>
        <dbReference type="ARBA" id="ARBA00022679"/>
    </source>
</evidence>
<dbReference type="Pfam" id="PF07804">
    <property type="entry name" value="HipA_C"/>
    <property type="match status" value="1"/>
</dbReference>
<keyword evidence="5" id="KW-1185">Reference proteome</keyword>
<reference evidence="5" key="1">
    <citation type="submission" date="2018-09" db="EMBL/GenBank/DDBJ databases">
        <title>Draft Genome Sequence of Mediterraneibacter sp. KCTC 15684.</title>
        <authorList>
            <person name="Kim J.S."/>
            <person name="Han K.I."/>
            <person name="Suh M.K."/>
            <person name="Lee K.C."/>
            <person name="Eom M.K."/>
            <person name="Lee J.H."/>
            <person name="Park S.H."/>
            <person name="Kang S.W."/>
            <person name="Park J.E."/>
            <person name="Oh B.S."/>
            <person name="Yu S.Y."/>
            <person name="Choi S.H."/>
            <person name="Lee D.H."/>
            <person name="Yoon H."/>
            <person name="Kim B."/>
            <person name="Yang S.J."/>
            <person name="Lee J.S."/>
        </authorList>
    </citation>
    <scope>NUCLEOTIDE SEQUENCE [LARGE SCALE GENOMIC DNA]</scope>
    <source>
        <strain evidence="5">KCTC 15684</strain>
    </source>
</reference>
<evidence type="ECO:0000313" key="4">
    <source>
        <dbReference type="EMBL" id="GCA67592.1"/>
    </source>
</evidence>
<sequence length="284" mass="33586">MDYSRFKSSGRYYTGAERKKGILIQGKPYIVKYAKNSPQGLTGSYLSEYIGSHLFQMAGIEAQETFLGTCDGLPVVVMKDFIGENESFVPFNDVGDSTLERSRERYRYTYEDIMHMLGENMKLTDVKETIQHFWKMYLMDAWIGNFDRHGANWGFLKKDNQYRMAPVYDNGSSLFPRLNTDEKLMEILNSREEMERRVFQFPTSQILLNGKKSSYYELINSLQYEECNEALLMLKPEIQLKNMEKFIGEIEEISPARKKFYQEILWFRYQEMIEKPYRRLTGKQ</sequence>